<sequence length="289" mass="31757">MEKSQTKVCVTGGSGFIGSYLVKKLLGKGYTVHATLRNLEDKAKVGLLTSLPNAETNLVLFKADIYNPHQFQAAINGCEFVFHVAYPLQHSRNSTTYKDRMEAMAAGSKSIAESCIKSGTVKRLIYTASVMAASPRFQDGIGYGATIDESCWTPLNLSFNYSDTFTLVRNVFGYNHGLMLIQEILGSVPLVHVEDVCEALVFCMEEKKASGGRFLCAAGSPSVREIATYVQDHYPECHVHDTLMGEVGKGIKLDNSKLMKMGFRYNYDAKAVIEDSLECAKRLGALPDH</sequence>
<keyword evidence="5" id="KW-1185">Reference proteome</keyword>
<dbReference type="Gene3D" id="3.40.50.720">
    <property type="entry name" value="NAD(P)-binding Rossmann-like Domain"/>
    <property type="match status" value="2"/>
</dbReference>
<evidence type="ECO:0000259" key="3">
    <source>
        <dbReference type="Pfam" id="PF01370"/>
    </source>
</evidence>
<dbReference type="PANTHER" id="PTHR10366">
    <property type="entry name" value="NAD DEPENDENT EPIMERASE/DEHYDRATASE"/>
    <property type="match status" value="1"/>
</dbReference>
<dbReference type="PANTHER" id="PTHR10366:SF809">
    <property type="entry name" value="ANTHOCYANIDIN REDUCTASE"/>
    <property type="match status" value="1"/>
</dbReference>
<evidence type="ECO:0000313" key="5">
    <source>
        <dbReference type="Proteomes" id="UP001154282"/>
    </source>
</evidence>
<name>A0AAV0JGA4_9ROSI</name>
<dbReference type="AlphaFoldDB" id="A0AAV0JGA4"/>
<evidence type="ECO:0000313" key="4">
    <source>
        <dbReference type="EMBL" id="CAI0408648.1"/>
    </source>
</evidence>
<dbReference type="GO" id="GO:0016616">
    <property type="term" value="F:oxidoreductase activity, acting on the CH-OH group of donors, NAD or NADP as acceptor"/>
    <property type="evidence" value="ECO:0007669"/>
    <property type="project" value="TreeGrafter"/>
</dbReference>
<dbReference type="EMBL" id="CAMGYJ010000005">
    <property type="protein sequence ID" value="CAI0408648.1"/>
    <property type="molecule type" value="Genomic_DNA"/>
</dbReference>
<protein>
    <recommendedName>
        <fullName evidence="3">NAD-dependent epimerase/dehydratase domain-containing protein</fullName>
    </recommendedName>
</protein>
<dbReference type="InterPro" id="IPR036291">
    <property type="entry name" value="NAD(P)-bd_dom_sf"/>
</dbReference>
<evidence type="ECO:0000256" key="2">
    <source>
        <dbReference type="ARBA" id="ARBA00023002"/>
    </source>
</evidence>
<accession>A0AAV0JGA4</accession>
<dbReference type="Pfam" id="PF01370">
    <property type="entry name" value="Epimerase"/>
    <property type="match status" value="1"/>
</dbReference>
<dbReference type="SUPFAM" id="SSF51735">
    <property type="entry name" value="NAD(P)-binding Rossmann-fold domains"/>
    <property type="match status" value="1"/>
</dbReference>
<dbReference type="InterPro" id="IPR050425">
    <property type="entry name" value="NAD(P)_dehydrat-like"/>
</dbReference>
<proteinExistence type="predicted"/>
<comment type="caution">
    <text evidence="4">The sequence shown here is derived from an EMBL/GenBank/DDBJ whole genome shotgun (WGS) entry which is preliminary data.</text>
</comment>
<organism evidence="4 5">
    <name type="scientific">Linum tenue</name>
    <dbReference type="NCBI Taxonomy" id="586396"/>
    <lineage>
        <taxon>Eukaryota</taxon>
        <taxon>Viridiplantae</taxon>
        <taxon>Streptophyta</taxon>
        <taxon>Embryophyta</taxon>
        <taxon>Tracheophyta</taxon>
        <taxon>Spermatophyta</taxon>
        <taxon>Magnoliopsida</taxon>
        <taxon>eudicotyledons</taxon>
        <taxon>Gunneridae</taxon>
        <taxon>Pentapetalae</taxon>
        <taxon>rosids</taxon>
        <taxon>fabids</taxon>
        <taxon>Malpighiales</taxon>
        <taxon>Linaceae</taxon>
        <taxon>Linum</taxon>
    </lineage>
</organism>
<dbReference type="InterPro" id="IPR001509">
    <property type="entry name" value="Epimerase_deHydtase"/>
</dbReference>
<reference evidence="4" key="1">
    <citation type="submission" date="2022-08" db="EMBL/GenBank/DDBJ databases">
        <authorList>
            <person name="Gutierrez-Valencia J."/>
        </authorList>
    </citation>
    <scope>NUCLEOTIDE SEQUENCE</scope>
</reference>
<gene>
    <name evidence="4" type="ORF">LITE_LOCUS14047</name>
</gene>
<feature type="domain" description="NAD-dependent epimerase/dehydratase" evidence="3">
    <location>
        <begin position="8"/>
        <end position="131"/>
    </location>
</feature>
<evidence type="ECO:0000256" key="1">
    <source>
        <dbReference type="ARBA" id="ARBA00022857"/>
    </source>
</evidence>
<keyword evidence="1" id="KW-0521">NADP</keyword>
<keyword evidence="2" id="KW-0560">Oxidoreductase</keyword>
<dbReference type="Proteomes" id="UP001154282">
    <property type="component" value="Unassembled WGS sequence"/>
</dbReference>